<dbReference type="InterPro" id="IPR038883">
    <property type="entry name" value="AN11006-like"/>
</dbReference>
<dbReference type="EMBL" id="KB446547">
    <property type="protein sequence ID" value="EME38439.1"/>
    <property type="molecule type" value="Genomic_DNA"/>
</dbReference>
<sequence>MYTHSNILSYHDRLQSFKGYWDEYEPTARQLAAIGHICDRPPVEALENGSHCGSCNHFVRREDSVKALQDAIFKTAPDFAALGGFRLHNADCVRLQFKFPDEVLTGVLGGGYRMSDLRHMWERKSQLGRTEMTSETRSQSSGLFSLPTELRLEIYAMVLPVMDKVTAMVPLHKDSARVITKMGYDKTGPRDVTKIHVLGTCHAAYEEALDILYMDTTYKFESTKLLYLFLRHIGHHGRRLLKSVDVVCGQREDAIAFALLASCPKLKSITLRLGRPMLLGPGPPLWVIDGVACLLELSGLQRVEFGHDPVFQSRPYLENGNPDAAIVRRELMRPKGQQSGVRWVGGHLDI</sequence>
<dbReference type="OMA" id="IGHICDR"/>
<evidence type="ECO:0000313" key="2">
    <source>
        <dbReference type="Proteomes" id="UP000016933"/>
    </source>
</evidence>
<evidence type="ECO:0000313" key="1">
    <source>
        <dbReference type="EMBL" id="EME38439.1"/>
    </source>
</evidence>
<dbReference type="AlphaFoldDB" id="N1PDB3"/>
<reference evidence="1 2" key="2">
    <citation type="journal article" date="2012" name="PLoS Pathog.">
        <title>Diverse lifestyles and strategies of plant pathogenesis encoded in the genomes of eighteen Dothideomycetes fungi.</title>
        <authorList>
            <person name="Ohm R.A."/>
            <person name="Feau N."/>
            <person name="Henrissat B."/>
            <person name="Schoch C.L."/>
            <person name="Horwitz B.A."/>
            <person name="Barry K.W."/>
            <person name="Condon B.J."/>
            <person name="Copeland A.C."/>
            <person name="Dhillon B."/>
            <person name="Glaser F."/>
            <person name="Hesse C.N."/>
            <person name="Kosti I."/>
            <person name="LaButti K."/>
            <person name="Lindquist E.A."/>
            <person name="Lucas S."/>
            <person name="Salamov A.A."/>
            <person name="Bradshaw R.E."/>
            <person name="Ciuffetti L."/>
            <person name="Hamelin R.C."/>
            <person name="Kema G.H.J."/>
            <person name="Lawrence C."/>
            <person name="Scott J.A."/>
            <person name="Spatafora J.W."/>
            <person name="Turgeon B.G."/>
            <person name="de Wit P.J.G.M."/>
            <person name="Zhong S."/>
            <person name="Goodwin S.B."/>
            <person name="Grigoriev I.V."/>
        </authorList>
    </citation>
    <scope>NUCLEOTIDE SEQUENCE [LARGE SCALE GENOMIC DNA]</scope>
    <source>
        <strain evidence="2">NZE10 / CBS 128990</strain>
    </source>
</reference>
<proteinExistence type="predicted"/>
<dbReference type="Proteomes" id="UP000016933">
    <property type="component" value="Unassembled WGS sequence"/>
</dbReference>
<accession>N1PDB3</accession>
<protein>
    <recommendedName>
        <fullName evidence="3">F-box domain-containing protein</fullName>
    </recommendedName>
</protein>
<evidence type="ECO:0008006" key="3">
    <source>
        <dbReference type="Google" id="ProtNLM"/>
    </source>
</evidence>
<dbReference type="eggNOG" id="ENOG502RG58">
    <property type="taxonomic scope" value="Eukaryota"/>
</dbReference>
<dbReference type="PANTHER" id="PTHR42085:SF2">
    <property type="entry name" value="F-BOX DOMAIN-CONTAINING PROTEIN"/>
    <property type="match status" value="1"/>
</dbReference>
<dbReference type="OrthoDB" id="2951834at2759"/>
<dbReference type="PANTHER" id="PTHR42085">
    <property type="entry name" value="F-BOX DOMAIN-CONTAINING PROTEIN"/>
    <property type="match status" value="1"/>
</dbReference>
<name>N1PDB3_DOTSN</name>
<dbReference type="STRING" id="675120.N1PDB3"/>
<reference evidence="2" key="1">
    <citation type="journal article" date="2012" name="PLoS Genet.">
        <title>The genomes of the fungal plant pathogens Cladosporium fulvum and Dothistroma septosporum reveal adaptation to different hosts and lifestyles but also signatures of common ancestry.</title>
        <authorList>
            <person name="de Wit P.J.G.M."/>
            <person name="van der Burgt A."/>
            <person name="Oekmen B."/>
            <person name="Stergiopoulos I."/>
            <person name="Abd-Elsalam K.A."/>
            <person name="Aerts A.L."/>
            <person name="Bahkali A.H."/>
            <person name="Beenen H.G."/>
            <person name="Chettri P."/>
            <person name="Cox M.P."/>
            <person name="Datema E."/>
            <person name="de Vries R.P."/>
            <person name="Dhillon B."/>
            <person name="Ganley A.R."/>
            <person name="Griffiths S.A."/>
            <person name="Guo Y."/>
            <person name="Hamelin R.C."/>
            <person name="Henrissat B."/>
            <person name="Kabir M.S."/>
            <person name="Jashni M.K."/>
            <person name="Kema G."/>
            <person name="Klaubauf S."/>
            <person name="Lapidus A."/>
            <person name="Levasseur A."/>
            <person name="Lindquist E."/>
            <person name="Mehrabi R."/>
            <person name="Ohm R.A."/>
            <person name="Owen T.J."/>
            <person name="Salamov A."/>
            <person name="Schwelm A."/>
            <person name="Schijlen E."/>
            <person name="Sun H."/>
            <person name="van den Burg H.A."/>
            <person name="van Ham R.C.H.J."/>
            <person name="Zhang S."/>
            <person name="Goodwin S.B."/>
            <person name="Grigoriev I.V."/>
            <person name="Collemare J."/>
            <person name="Bradshaw R.E."/>
        </authorList>
    </citation>
    <scope>NUCLEOTIDE SEQUENCE [LARGE SCALE GENOMIC DNA]</scope>
    <source>
        <strain evidence="2">NZE10 / CBS 128990</strain>
    </source>
</reference>
<gene>
    <name evidence="1" type="ORF">DOTSEDRAFT_75842</name>
</gene>
<dbReference type="HOGENOM" id="CLU_068083_0_0_1"/>
<organism evidence="1 2">
    <name type="scientific">Dothistroma septosporum (strain NZE10 / CBS 128990)</name>
    <name type="common">Red band needle blight fungus</name>
    <name type="synonym">Mycosphaerella pini</name>
    <dbReference type="NCBI Taxonomy" id="675120"/>
    <lineage>
        <taxon>Eukaryota</taxon>
        <taxon>Fungi</taxon>
        <taxon>Dikarya</taxon>
        <taxon>Ascomycota</taxon>
        <taxon>Pezizomycotina</taxon>
        <taxon>Dothideomycetes</taxon>
        <taxon>Dothideomycetidae</taxon>
        <taxon>Mycosphaerellales</taxon>
        <taxon>Mycosphaerellaceae</taxon>
        <taxon>Dothistroma</taxon>
    </lineage>
</organism>
<keyword evidence="2" id="KW-1185">Reference proteome</keyword>